<accession>A0AAD3M7M3</accession>
<proteinExistence type="predicted"/>
<feature type="chain" id="PRO_5042122975" evidence="1">
    <location>
        <begin position="27"/>
        <end position="114"/>
    </location>
</feature>
<dbReference type="Proteomes" id="UP001279410">
    <property type="component" value="Unassembled WGS sequence"/>
</dbReference>
<reference evidence="2" key="1">
    <citation type="submission" date="2022-08" db="EMBL/GenBank/DDBJ databases">
        <title>Genome sequencing of akame (Lates japonicus).</title>
        <authorList>
            <person name="Hashiguchi Y."/>
            <person name="Takahashi H."/>
        </authorList>
    </citation>
    <scope>NUCLEOTIDE SEQUENCE</scope>
    <source>
        <strain evidence="2">Kochi</strain>
    </source>
</reference>
<evidence type="ECO:0000256" key="1">
    <source>
        <dbReference type="SAM" id="SignalP"/>
    </source>
</evidence>
<keyword evidence="1" id="KW-0732">Signal</keyword>
<organism evidence="2 3">
    <name type="scientific">Lates japonicus</name>
    <name type="common">Japanese lates</name>
    <dbReference type="NCBI Taxonomy" id="270547"/>
    <lineage>
        <taxon>Eukaryota</taxon>
        <taxon>Metazoa</taxon>
        <taxon>Chordata</taxon>
        <taxon>Craniata</taxon>
        <taxon>Vertebrata</taxon>
        <taxon>Euteleostomi</taxon>
        <taxon>Actinopterygii</taxon>
        <taxon>Neopterygii</taxon>
        <taxon>Teleostei</taxon>
        <taxon>Neoteleostei</taxon>
        <taxon>Acanthomorphata</taxon>
        <taxon>Carangaria</taxon>
        <taxon>Carangaria incertae sedis</taxon>
        <taxon>Centropomidae</taxon>
        <taxon>Lates</taxon>
    </lineage>
</organism>
<protein>
    <submittedName>
        <fullName evidence="2">Multidrug resistance-associated protein 4-like protein</fullName>
    </submittedName>
</protein>
<dbReference type="AlphaFoldDB" id="A0AAD3M7M3"/>
<dbReference type="EMBL" id="BRZM01003534">
    <property type="protein sequence ID" value="GLD49138.1"/>
    <property type="molecule type" value="Genomic_DNA"/>
</dbReference>
<gene>
    <name evidence="2" type="ORF">AKAME5_002739900</name>
</gene>
<sequence length="114" mass="12759">MAFFYASKIIAFITFCPLCPPWEILSQPVVVVSGRCHLHCGGSPSHFSSLVPSKLLESRVSIVRIQEFLMLMRSQSYSTALSEEEKKDAACEIHLFCYWDKSLDAPSLQNASSL</sequence>
<evidence type="ECO:0000313" key="3">
    <source>
        <dbReference type="Proteomes" id="UP001279410"/>
    </source>
</evidence>
<comment type="caution">
    <text evidence="2">The sequence shown here is derived from an EMBL/GenBank/DDBJ whole genome shotgun (WGS) entry which is preliminary data.</text>
</comment>
<evidence type="ECO:0000313" key="2">
    <source>
        <dbReference type="EMBL" id="GLD49138.1"/>
    </source>
</evidence>
<name>A0AAD3M7M3_LATJO</name>
<keyword evidence="3" id="KW-1185">Reference proteome</keyword>
<feature type="signal peptide" evidence="1">
    <location>
        <begin position="1"/>
        <end position="26"/>
    </location>
</feature>